<dbReference type="CDD" id="cd02803">
    <property type="entry name" value="OYE_like_FMN_family"/>
    <property type="match status" value="1"/>
</dbReference>
<organism evidence="10 11">
    <name type="scientific">Desulfofarcimen acetoxidans (strain ATCC 49208 / DSM 771 / KCTC 5769 / VKM B-1644 / 5575)</name>
    <name type="common">Desulfotomaculum acetoxidans</name>
    <dbReference type="NCBI Taxonomy" id="485916"/>
    <lineage>
        <taxon>Bacteria</taxon>
        <taxon>Bacillati</taxon>
        <taxon>Bacillota</taxon>
        <taxon>Clostridia</taxon>
        <taxon>Eubacteriales</taxon>
        <taxon>Peptococcaceae</taxon>
        <taxon>Desulfofarcimen</taxon>
    </lineage>
</organism>
<dbReference type="EMBL" id="CP001720">
    <property type="protein sequence ID" value="ACV62771.1"/>
    <property type="molecule type" value="Genomic_DNA"/>
</dbReference>
<comment type="cofactor">
    <cofactor evidence="1">
        <name>FMN</name>
        <dbReference type="ChEBI" id="CHEBI:58210"/>
    </cofactor>
</comment>
<dbReference type="OrthoDB" id="9772736at2"/>
<gene>
    <name evidence="10" type="ordered locus">Dtox_1933</name>
</gene>
<evidence type="ECO:0000313" key="11">
    <source>
        <dbReference type="Proteomes" id="UP000002217"/>
    </source>
</evidence>
<evidence type="ECO:0000256" key="2">
    <source>
        <dbReference type="ARBA" id="ARBA00001966"/>
    </source>
</evidence>
<keyword evidence="4" id="KW-0288">FMN</keyword>
<keyword evidence="6" id="KW-0560">Oxidoreductase</keyword>
<evidence type="ECO:0000256" key="6">
    <source>
        <dbReference type="ARBA" id="ARBA00023002"/>
    </source>
</evidence>
<evidence type="ECO:0000256" key="4">
    <source>
        <dbReference type="ARBA" id="ARBA00022643"/>
    </source>
</evidence>
<evidence type="ECO:0000256" key="1">
    <source>
        <dbReference type="ARBA" id="ARBA00001917"/>
    </source>
</evidence>
<keyword evidence="5" id="KW-0479">Metal-binding</keyword>
<dbReference type="RefSeq" id="WP_015757476.1">
    <property type="nucleotide sequence ID" value="NC_013216.1"/>
</dbReference>
<evidence type="ECO:0000256" key="8">
    <source>
        <dbReference type="ARBA" id="ARBA00023014"/>
    </source>
</evidence>
<dbReference type="eggNOG" id="COG1902">
    <property type="taxonomic scope" value="Bacteria"/>
</dbReference>
<dbReference type="STRING" id="485916.Dtox_1933"/>
<sequence length="375" mass="41613">MSLAYPYPLLFQKFRLGPLNLSNRITMAPTFLAYANDNGTAGEMIIEHYKEMGASGAAMIVVENTSVDHATVGGIRILRSDEDRFIPELAKLSAAIKTGGALAACQINHQGRYSFVETPLAPSAFESPFCKNSREISEKEINTIIQKYAEAAVRVKKAGFDLVELHGGRGYLMMQFLSPYTNRRNDTYGGKLENRMRFPLEVVRAVKELVGDFPVGYRLTADEWIPGGFAIEEAVIFASELEKAGITYISVMTGSNESPVLNQEFQKLSAQDCYAATVSEQIKKAVNIPVIVAGRIVTPTLAEGLLQKDQTDLIGLARVLLCDPLWPRKAMEGREEEIVTCRNCYACYSYLTKGQPVICANWEKEKKNSRKLTKE</sequence>
<dbReference type="SUPFAM" id="SSF51395">
    <property type="entry name" value="FMN-linked oxidoreductases"/>
    <property type="match status" value="1"/>
</dbReference>
<dbReference type="InterPro" id="IPR051793">
    <property type="entry name" value="NADH:flavin_oxidoreductase"/>
</dbReference>
<keyword evidence="3" id="KW-0285">Flavoprotein</keyword>
<dbReference type="HOGENOM" id="CLU_012153_2_0_9"/>
<dbReference type="InterPro" id="IPR013785">
    <property type="entry name" value="Aldolase_TIM"/>
</dbReference>
<evidence type="ECO:0000256" key="5">
    <source>
        <dbReference type="ARBA" id="ARBA00022723"/>
    </source>
</evidence>
<dbReference type="KEGG" id="dae:Dtox_1933"/>
<evidence type="ECO:0000256" key="7">
    <source>
        <dbReference type="ARBA" id="ARBA00023004"/>
    </source>
</evidence>
<dbReference type="PANTHER" id="PTHR42917">
    <property type="entry name" value="2,4-DIENOYL-COA REDUCTASE"/>
    <property type="match status" value="1"/>
</dbReference>
<dbReference type="PANTHER" id="PTHR42917:SF2">
    <property type="entry name" value="2,4-DIENOYL-COA REDUCTASE [(2E)-ENOYL-COA-PRODUCING]"/>
    <property type="match status" value="1"/>
</dbReference>
<evidence type="ECO:0000256" key="3">
    <source>
        <dbReference type="ARBA" id="ARBA00022630"/>
    </source>
</evidence>
<comment type="cofactor">
    <cofactor evidence="2">
        <name>[4Fe-4S] cluster</name>
        <dbReference type="ChEBI" id="CHEBI:49883"/>
    </cofactor>
</comment>
<proteinExistence type="predicted"/>
<keyword evidence="7" id="KW-0408">Iron</keyword>
<dbReference type="GO" id="GO:0016491">
    <property type="term" value="F:oxidoreductase activity"/>
    <property type="evidence" value="ECO:0007669"/>
    <property type="project" value="UniProtKB-KW"/>
</dbReference>
<evidence type="ECO:0000259" key="9">
    <source>
        <dbReference type="Pfam" id="PF00724"/>
    </source>
</evidence>
<dbReference type="InterPro" id="IPR001155">
    <property type="entry name" value="OxRdtase_FMN_N"/>
</dbReference>
<keyword evidence="11" id="KW-1185">Reference proteome</keyword>
<dbReference type="AlphaFoldDB" id="C8VY90"/>
<name>C8VY90_DESAS</name>
<dbReference type="Proteomes" id="UP000002217">
    <property type="component" value="Chromosome"/>
</dbReference>
<dbReference type="GO" id="GO:0046872">
    <property type="term" value="F:metal ion binding"/>
    <property type="evidence" value="ECO:0007669"/>
    <property type="project" value="UniProtKB-KW"/>
</dbReference>
<accession>C8VY90</accession>
<feature type="domain" description="NADH:flavin oxidoreductase/NADH oxidase N-terminal" evidence="9">
    <location>
        <begin position="10"/>
        <end position="336"/>
    </location>
</feature>
<protein>
    <submittedName>
        <fullName evidence="10">NADH:flavin oxidoreductase/NADH oxidase</fullName>
    </submittedName>
</protein>
<dbReference type="Gene3D" id="3.20.20.70">
    <property type="entry name" value="Aldolase class I"/>
    <property type="match status" value="1"/>
</dbReference>
<reference evidence="10 11" key="1">
    <citation type="journal article" date="2009" name="Stand. Genomic Sci.">
        <title>Complete genome sequence of Desulfotomaculum acetoxidans type strain (5575).</title>
        <authorList>
            <person name="Spring S."/>
            <person name="Lapidus A."/>
            <person name="Schroder M."/>
            <person name="Gleim D."/>
            <person name="Sims D."/>
            <person name="Meincke L."/>
            <person name="Glavina Del Rio T."/>
            <person name="Tice H."/>
            <person name="Copeland A."/>
            <person name="Cheng J.F."/>
            <person name="Lucas S."/>
            <person name="Chen F."/>
            <person name="Nolan M."/>
            <person name="Bruce D."/>
            <person name="Goodwin L."/>
            <person name="Pitluck S."/>
            <person name="Ivanova N."/>
            <person name="Mavromatis K."/>
            <person name="Mikhailova N."/>
            <person name="Pati A."/>
            <person name="Chen A."/>
            <person name="Palaniappan K."/>
            <person name="Land M."/>
            <person name="Hauser L."/>
            <person name="Chang Y.J."/>
            <person name="Jeffries C.D."/>
            <person name="Chain P."/>
            <person name="Saunders E."/>
            <person name="Brettin T."/>
            <person name="Detter J.C."/>
            <person name="Goker M."/>
            <person name="Bristow J."/>
            <person name="Eisen J.A."/>
            <person name="Markowitz V."/>
            <person name="Hugenholtz P."/>
            <person name="Kyrpides N.C."/>
            <person name="Klenk H.P."/>
            <person name="Han C."/>
        </authorList>
    </citation>
    <scope>NUCLEOTIDE SEQUENCE [LARGE SCALE GENOMIC DNA]</scope>
    <source>
        <strain evidence="11">ATCC 49208 / DSM 771 / VKM B-1644</strain>
    </source>
</reference>
<dbReference type="Pfam" id="PF00724">
    <property type="entry name" value="Oxidored_FMN"/>
    <property type="match status" value="1"/>
</dbReference>
<evidence type="ECO:0000313" key="10">
    <source>
        <dbReference type="EMBL" id="ACV62771.1"/>
    </source>
</evidence>
<keyword evidence="8" id="KW-0411">Iron-sulfur</keyword>
<dbReference type="GO" id="GO:0051536">
    <property type="term" value="F:iron-sulfur cluster binding"/>
    <property type="evidence" value="ECO:0007669"/>
    <property type="project" value="UniProtKB-KW"/>
</dbReference>
<dbReference type="GO" id="GO:0010181">
    <property type="term" value="F:FMN binding"/>
    <property type="evidence" value="ECO:0007669"/>
    <property type="project" value="InterPro"/>
</dbReference>